<dbReference type="GO" id="GO:0016787">
    <property type="term" value="F:hydrolase activity"/>
    <property type="evidence" value="ECO:0007669"/>
    <property type="project" value="UniProtKB-KW"/>
</dbReference>
<keyword evidence="5" id="KW-0378">Hydrolase</keyword>
<evidence type="ECO:0000256" key="2">
    <source>
        <dbReference type="ARBA" id="ARBA00022695"/>
    </source>
</evidence>
<dbReference type="InterPro" id="IPR043502">
    <property type="entry name" value="DNA/RNA_pol_sf"/>
</dbReference>
<keyword evidence="2" id="KW-0548">Nucleotidyltransferase</keyword>
<keyword evidence="6" id="KW-0695">RNA-directed DNA polymerase</keyword>
<dbReference type="InterPro" id="IPR036397">
    <property type="entry name" value="RNaseH_sf"/>
</dbReference>
<keyword evidence="1" id="KW-0808">Transferase</keyword>
<comment type="caution">
    <text evidence="8">The sequence shown here is derived from an EMBL/GenBank/DDBJ whole genome shotgun (WGS) entry which is preliminary data.</text>
</comment>
<dbReference type="GO" id="GO:0003964">
    <property type="term" value="F:RNA-directed DNA polymerase activity"/>
    <property type="evidence" value="ECO:0007669"/>
    <property type="project" value="UniProtKB-KW"/>
</dbReference>
<reference evidence="8" key="2">
    <citation type="journal article" date="2024" name="Plant">
        <title>Genomic evolution and insights into agronomic trait innovations of Sesamum species.</title>
        <authorList>
            <person name="Miao H."/>
            <person name="Wang L."/>
            <person name="Qu L."/>
            <person name="Liu H."/>
            <person name="Sun Y."/>
            <person name="Le M."/>
            <person name="Wang Q."/>
            <person name="Wei S."/>
            <person name="Zheng Y."/>
            <person name="Lin W."/>
            <person name="Duan Y."/>
            <person name="Cao H."/>
            <person name="Xiong S."/>
            <person name="Wang X."/>
            <person name="Wei L."/>
            <person name="Li C."/>
            <person name="Ma Q."/>
            <person name="Ju M."/>
            <person name="Zhao R."/>
            <person name="Li G."/>
            <person name="Mu C."/>
            <person name="Tian Q."/>
            <person name="Mei H."/>
            <person name="Zhang T."/>
            <person name="Gao T."/>
            <person name="Zhang H."/>
        </authorList>
    </citation>
    <scope>NUCLEOTIDE SEQUENCE</scope>
    <source>
        <strain evidence="8">KEN1</strain>
    </source>
</reference>
<evidence type="ECO:0000259" key="7">
    <source>
        <dbReference type="Pfam" id="PF17917"/>
    </source>
</evidence>
<evidence type="ECO:0000256" key="5">
    <source>
        <dbReference type="ARBA" id="ARBA00022801"/>
    </source>
</evidence>
<dbReference type="SUPFAM" id="SSF53098">
    <property type="entry name" value="Ribonuclease H-like"/>
    <property type="match status" value="1"/>
</dbReference>
<keyword evidence="4" id="KW-0255">Endonuclease</keyword>
<evidence type="ECO:0000256" key="4">
    <source>
        <dbReference type="ARBA" id="ARBA00022759"/>
    </source>
</evidence>
<sequence>MCVNAERKVIAYASRQLRPHESNYPTHDLELAAIVHALKIWRHYLYGEKFQIFTDHKSLKYILTQKELNLRQRRWIELLKDYDCTIDFHPGKANVVADALSRKSSSTLANLESHNQTLLLEMRSMNTTLEVDQVARLLAALQLKPDFVDQIKEAQTRDPFLLRMLERMKQGKKPNFSIRADEVIVNGERVCVPDVDGLREEILREAHNAPYAMHPGTQVKAEHQAPAGKLRPLSIPEWKWEKITMDFVVGLPRTLRKHDAIWVIVDRLTKSAHFLPIRQGDSLDKLAELYVAEIVRLHGVPVSIVSDRDPDSLHIFGEVCKGR</sequence>
<dbReference type="EMBL" id="JACGWN010000016">
    <property type="protein sequence ID" value="KAL0394978.1"/>
    <property type="molecule type" value="Genomic_DNA"/>
</dbReference>
<evidence type="ECO:0000313" key="8">
    <source>
        <dbReference type="EMBL" id="KAL0394978.1"/>
    </source>
</evidence>
<dbReference type="PANTHER" id="PTHR37984:SF5">
    <property type="entry name" value="PROTEIN NYNRIN-LIKE"/>
    <property type="match status" value="1"/>
</dbReference>
<proteinExistence type="predicted"/>
<dbReference type="Pfam" id="PF17917">
    <property type="entry name" value="RT_RNaseH"/>
    <property type="match status" value="1"/>
</dbReference>
<feature type="domain" description="Reverse transcriptase RNase H-like" evidence="7">
    <location>
        <begin position="5"/>
        <end position="82"/>
    </location>
</feature>
<dbReference type="PANTHER" id="PTHR37984">
    <property type="entry name" value="PROTEIN CBG26694"/>
    <property type="match status" value="1"/>
</dbReference>
<dbReference type="InterPro" id="IPR012337">
    <property type="entry name" value="RNaseH-like_sf"/>
</dbReference>
<evidence type="ECO:0000256" key="3">
    <source>
        <dbReference type="ARBA" id="ARBA00022722"/>
    </source>
</evidence>
<dbReference type="GO" id="GO:0003676">
    <property type="term" value="F:nucleic acid binding"/>
    <property type="evidence" value="ECO:0007669"/>
    <property type="project" value="InterPro"/>
</dbReference>
<dbReference type="CDD" id="cd09274">
    <property type="entry name" value="RNase_HI_RT_Ty3"/>
    <property type="match status" value="1"/>
</dbReference>
<reference evidence="8" key="1">
    <citation type="submission" date="2020-06" db="EMBL/GenBank/DDBJ databases">
        <authorList>
            <person name="Li T."/>
            <person name="Hu X."/>
            <person name="Zhang T."/>
            <person name="Song X."/>
            <person name="Zhang H."/>
            <person name="Dai N."/>
            <person name="Sheng W."/>
            <person name="Hou X."/>
            <person name="Wei L."/>
        </authorList>
    </citation>
    <scope>NUCLEOTIDE SEQUENCE</scope>
    <source>
        <strain evidence="8">KEN1</strain>
        <tissue evidence="8">Leaf</tissue>
    </source>
</reference>
<protein>
    <submittedName>
        <fullName evidence="8">Transposon Tf2-11 polyprotein</fullName>
    </submittedName>
</protein>
<dbReference type="AlphaFoldDB" id="A0AAW2SRE1"/>
<dbReference type="Gene3D" id="3.30.420.10">
    <property type="entry name" value="Ribonuclease H-like superfamily/Ribonuclease H"/>
    <property type="match status" value="1"/>
</dbReference>
<organism evidence="8">
    <name type="scientific">Sesamum latifolium</name>
    <dbReference type="NCBI Taxonomy" id="2727402"/>
    <lineage>
        <taxon>Eukaryota</taxon>
        <taxon>Viridiplantae</taxon>
        <taxon>Streptophyta</taxon>
        <taxon>Embryophyta</taxon>
        <taxon>Tracheophyta</taxon>
        <taxon>Spermatophyta</taxon>
        <taxon>Magnoliopsida</taxon>
        <taxon>eudicotyledons</taxon>
        <taxon>Gunneridae</taxon>
        <taxon>Pentapetalae</taxon>
        <taxon>asterids</taxon>
        <taxon>lamiids</taxon>
        <taxon>Lamiales</taxon>
        <taxon>Pedaliaceae</taxon>
        <taxon>Sesamum</taxon>
    </lineage>
</organism>
<dbReference type="InterPro" id="IPR041373">
    <property type="entry name" value="RT_RNaseH"/>
</dbReference>
<accession>A0AAW2SRE1</accession>
<dbReference type="SUPFAM" id="SSF56672">
    <property type="entry name" value="DNA/RNA polymerases"/>
    <property type="match status" value="1"/>
</dbReference>
<evidence type="ECO:0000256" key="6">
    <source>
        <dbReference type="ARBA" id="ARBA00022918"/>
    </source>
</evidence>
<keyword evidence="3" id="KW-0540">Nuclease</keyword>
<dbReference type="GO" id="GO:0004519">
    <property type="term" value="F:endonuclease activity"/>
    <property type="evidence" value="ECO:0007669"/>
    <property type="project" value="UniProtKB-KW"/>
</dbReference>
<dbReference type="Gene3D" id="3.10.20.370">
    <property type="match status" value="1"/>
</dbReference>
<dbReference type="InterPro" id="IPR050951">
    <property type="entry name" value="Retrovirus_Pol_polyprotein"/>
</dbReference>
<gene>
    <name evidence="8" type="ORF">Slati_4464000</name>
</gene>
<evidence type="ECO:0000256" key="1">
    <source>
        <dbReference type="ARBA" id="ARBA00022679"/>
    </source>
</evidence>
<name>A0AAW2SRE1_9LAMI</name>